<dbReference type="InterPro" id="IPR000600">
    <property type="entry name" value="ROK"/>
</dbReference>
<comment type="caution">
    <text evidence="3">The sequence shown here is derived from an EMBL/GenBank/DDBJ whole genome shotgun (WGS) entry which is preliminary data.</text>
</comment>
<dbReference type="PANTHER" id="PTHR18964">
    <property type="entry name" value="ROK (REPRESSOR, ORF, KINASE) FAMILY"/>
    <property type="match status" value="1"/>
</dbReference>
<proteinExistence type="inferred from homology"/>
<dbReference type="Gene3D" id="1.10.10.10">
    <property type="entry name" value="Winged helix-like DNA-binding domain superfamily/Winged helix DNA-binding domain"/>
    <property type="match status" value="1"/>
</dbReference>
<dbReference type="InterPro" id="IPR043129">
    <property type="entry name" value="ATPase_NBD"/>
</dbReference>
<organism evidence="3 4">
    <name type="scientific">Kribbella rubisoli</name>
    <dbReference type="NCBI Taxonomy" id="3075929"/>
    <lineage>
        <taxon>Bacteria</taxon>
        <taxon>Bacillati</taxon>
        <taxon>Actinomycetota</taxon>
        <taxon>Actinomycetes</taxon>
        <taxon>Propionibacteriales</taxon>
        <taxon>Kribbellaceae</taxon>
        <taxon>Kribbella</taxon>
    </lineage>
</organism>
<accession>A0A4Q7WLZ7</accession>
<reference evidence="3 4" key="1">
    <citation type="journal article" date="2015" name="Stand. Genomic Sci.">
        <title>Genomic Encyclopedia of Bacterial and Archaeal Type Strains, Phase III: the genomes of soil and plant-associated and newly described type strains.</title>
        <authorList>
            <person name="Whitman W.B."/>
            <person name="Woyke T."/>
            <person name="Klenk H.P."/>
            <person name="Zhou Y."/>
            <person name="Lilburn T.G."/>
            <person name="Beck B.J."/>
            <person name="De Vos P."/>
            <person name="Vandamme P."/>
            <person name="Eisen J.A."/>
            <person name="Garrity G."/>
            <person name="Hugenholtz P."/>
            <person name="Kyrpides N.C."/>
        </authorList>
    </citation>
    <scope>NUCLEOTIDE SEQUENCE [LARGE SCALE GENOMIC DNA]</scope>
    <source>
        <strain evidence="3 4">VKM Ac-2540</strain>
    </source>
</reference>
<evidence type="ECO:0000259" key="2">
    <source>
        <dbReference type="SMART" id="SM00419"/>
    </source>
</evidence>
<dbReference type="SUPFAM" id="SSF53067">
    <property type="entry name" value="Actin-like ATPase domain"/>
    <property type="match status" value="1"/>
</dbReference>
<dbReference type="Gene3D" id="3.30.420.40">
    <property type="match status" value="2"/>
</dbReference>
<dbReference type="PANTHER" id="PTHR18964:SF149">
    <property type="entry name" value="BIFUNCTIONAL UDP-N-ACETYLGLUCOSAMINE 2-EPIMERASE_N-ACETYLMANNOSAMINE KINASE"/>
    <property type="match status" value="1"/>
</dbReference>
<name>A0A4Q7WLZ7_9ACTN</name>
<protein>
    <submittedName>
        <fullName evidence="3">NBD/HSP70 family sugar kinase</fullName>
    </submittedName>
</protein>
<dbReference type="GO" id="GO:0016301">
    <property type="term" value="F:kinase activity"/>
    <property type="evidence" value="ECO:0007669"/>
    <property type="project" value="UniProtKB-KW"/>
</dbReference>
<dbReference type="RefSeq" id="WP_130447535.1">
    <property type="nucleotide sequence ID" value="NZ_SHKR01000015.1"/>
</dbReference>
<dbReference type="SMART" id="SM00419">
    <property type="entry name" value="HTH_CRP"/>
    <property type="match status" value="1"/>
</dbReference>
<dbReference type="GO" id="GO:0003677">
    <property type="term" value="F:DNA binding"/>
    <property type="evidence" value="ECO:0007669"/>
    <property type="project" value="InterPro"/>
</dbReference>
<dbReference type="InterPro" id="IPR036390">
    <property type="entry name" value="WH_DNA-bd_sf"/>
</dbReference>
<dbReference type="InterPro" id="IPR000835">
    <property type="entry name" value="HTH_MarR-typ"/>
</dbReference>
<dbReference type="InterPro" id="IPR012318">
    <property type="entry name" value="HTH_CRP"/>
</dbReference>
<keyword evidence="4" id="KW-1185">Reference proteome</keyword>
<feature type="domain" description="HTH crp-type" evidence="2">
    <location>
        <begin position="26"/>
        <end position="74"/>
    </location>
</feature>
<gene>
    <name evidence="3" type="ORF">EV645_6198</name>
</gene>
<dbReference type="GO" id="GO:0003700">
    <property type="term" value="F:DNA-binding transcription factor activity"/>
    <property type="evidence" value="ECO:0007669"/>
    <property type="project" value="InterPro"/>
</dbReference>
<evidence type="ECO:0000256" key="1">
    <source>
        <dbReference type="ARBA" id="ARBA00006479"/>
    </source>
</evidence>
<dbReference type="Proteomes" id="UP000292027">
    <property type="component" value="Unassembled WGS sequence"/>
</dbReference>
<dbReference type="InterPro" id="IPR036388">
    <property type="entry name" value="WH-like_DNA-bd_sf"/>
</dbReference>
<keyword evidence="3" id="KW-0808">Transferase</keyword>
<dbReference type="CDD" id="cd23763">
    <property type="entry name" value="ASKHA_ATPase_ROK"/>
    <property type="match status" value="1"/>
</dbReference>
<dbReference type="Pfam" id="PF12802">
    <property type="entry name" value="MarR_2"/>
    <property type="match status" value="1"/>
</dbReference>
<dbReference type="EMBL" id="SHKR01000015">
    <property type="protein sequence ID" value="RZU11040.1"/>
    <property type="molecule type" value="Genomic_DNA"/>
</dbReference>
<keyword evidence="3" id="KW-0418">Kinase</keyword>
<dbReference type="OrthoDB" id="3189808at2"/>
<dbReference type="Pfam" id="PF00480">
    <property type="entry name" value="ROK"/>
    <property type="match status" value="1"/>
</dbReference>
<evidence type="ECO:0000313" key="4">
    <source>
        <dbReference type="Proteomes" id="UP000292027"/>
    </source>
</evidence>
<evidence type="ECO:0000313" key="3">
    <source>
        <dbReference type="EMBL" id="RZU11040.1"/>
    </source>
</evidence>
<dbReference type="SUPFAM" id="SSF46785">
    <property type="entry name" value="Winged helix' DNA-binding domain"/>
    <property type="match status" value="1"/>
</dbReference>
<comment type="similarity">
    <text evidence="1">Belongs to the ROK (NagC/XylR) family.</text>
</comment>
<dbReference type="AlphaFoldDB" id="A0A4Q7WLZ7"/>
<sequence>MTVVAPGASAARPQLIREINEQVLLDHIRRSGPISRTELAGLTGLSKPTVSAALGSLERTGLVHVTGQRTGVPGPAASLYEVRPDAGYVLGLDVGREYLRGAISDLAGTVRARLSVRTKAGDAMARIQELADLSTTLATESGIDVTQLTQTVLGSPGVYDPRLDALTLTGRLSGWDSPATLAALRDRFGSSLMIENDVDAAAIAERVHGHGRNVDSFAFVSVGTGIGMGLVLDGKLRHGSHGVAGEIGYLPFTEGSGSDPRDARKRGGFDASASAAAVVRAARRAGVRGASTAEKVFAAAARGDAVAAAVVAEEAVLVAKAVCTVITVVDPELVVLGGGIGQAPGFLEAVSQQLHKLAPVMPDVKASVLGRESVVAGCLAAGLDRSWKTLGGRVGTQG</sequence>